<dbReference type="Proteomes" id="UP000199250">
    <property type="component" value="Unassembled WGS sequence"/>
</dbReference>
<organism evidence="2 3">
    <name type="scientific">Azotobacter beijerinckii</name>
    <dbReference type="NCBI Taxonomy" id="170623"/>
    <lineage>
        <taxon>Bacteria</taxon>
        <taxon>Pseudomonadati</taxon>
        <taxon>Pseudomonadota</taxon>
        <taxon>Gammaproteobacteria</taxon>
        <taxon>Pseudomonadales</taxon>
        <taxon>Pseudomonadaceae</taxon>
        <taxon>Azotobacter</taxon>
    </lineage>
</organism>
<accession>A0A1H7A0Y4</accession>
<gene>
    <name evidence="2" type="ORF">SAMN04244572_04557</name>
</gene>
<evidence type="ECO:0000313" key="3">
    <source>
        <dbReference type="Proteomes" id="UP000199250"/>
    </source>
</evidence>
<feature type="region of interest" description="Disordered" evidence="1">
    <location>
        <begin position="49"/>
        <end position="72"/>
    </location>
</feature>
<sequence>MNQADFAKLHSVSRKTVTQWKARGWLVIAGGEIDVEASNANIERYRKTVTQPGKTGTGNKKGNGAGGNCQGNKLPTTLEGETSEQAAHRIIATEGATMSMDEALRVKENYLALLRQLEYEQKSGALVEMELAEKILFEQARAQRDAWLNWPTRVGPLLAAELGLEADRVTGVLADYVHRHIAQLGAPEEEVEFSEKG</sequence>
<protein>
    <submittedName>
        <fullName evidence="2">Uncharacterized protein</fullName>
    </submittedName>
</protein>
<dbReference type="OrthoDB" id="6429059at2"/>
<name>A0A1H7A0Y4_9GAMM</name>
<evidence type="ECO:0000313" key="2">
    <source>
        <dbReference type="EMBL" id="SEJ58094.1"/>
    </source>
</evidence>
<reference evidence="2 3" key="1">
    <citation type="submission" date="2016-10" db="EMBL/GenBank/DDBJ databases">
        <authorList>
            <person name="de Groot N.N."/>
        </authorList>
    </citation>
    <scope>NUCLEOTIDE SEQUENCE [LARGE SCALE GENOMIC DNA]</scope>
    <source>
        <strain evidence="2 3">DSM 373</strain>
    </source>
</reference>
<feature type="compositionally biased region" description="Gly residues" evidence="1">
    <location>
        <begin position="55"/>
        <end position="69"/>
    </location>
</feature>
<dbReference type="AlphaFoldDB" id="A0A1H7A0Y4"/>
<proteinExistence type="predicted"/>
<dbReference type="RefSeq" id="WP_090735913.1">
    <property type="nucleotide sequence ID" value="NZ_FNYQ01000146.1"/>
</dbReference>
<evidence type="ECO:0000256" key="1">
    <source>
        <dbReference type="SAM" id="MobiDB-lite"/>
    </source>
</evidence>
<dbReference type="EMBL" id="FNYQ01000146">
    <property type="protein sequence ID" value="SEJ58094.1"/>
    <property type="molecule type" value="Genomic_DNA"/>
</dbReference>